<dbReference type="Proteomes" id="UP000009215">
    <property type="component" value="Chromosome"/>
</dbReference>
<protein>
    <submittedName>
        <fullName evidence="1">Phosphinothricin N-acetyltransferase</fullName>
        <ecNumber evidence="1">2.3.1.183</ecNumber>
    </submittedName>
</protein>
<dbReference type="Gene3D" id="3.40.630.30">
    <property type="match status" value="1"/>
</dbReference>
<organism evidence="1 2">
    <name type="scientific">Streptococcus dysgalactiae subsp. equisimilis AC-2713</name>
    <dbReference type="NCBI Taxonomy" id="759913"/>
    <lineage>
        <taxon>Bacteria</taxon>
        <taxon>Bacillati</taxon>
        <taxon>Bacillota</taxon>
        <taxon>Bacilli</taxon>
        <taxon>Lactobacillales</taxon>
        <taxon>Streptococcaceae</taxon>
        <taxon>Streptococcus</taxon>
    </lineage>
</organism>
<evidence type="ECO:0000313" key="1">
    <source>
        <dbReference type="EMBL" id="CCI63239.1"/>
    </source>
</evidence>
<evidence type="ECO:0000313" key="2">
    <source>
        <dbReference type="Proteomes" id="UP000009215"/>
    </source>
</evidence>
<name>A0AB33R8M8_STREQ</name>
<dbReference type="EC" id="2.3.1.183" evidence="1"/>
<proteinExistence type="predicted"/>
<keyword evidence="1" id="KW-0808">Transferase</keyword>
<dbReference type="EMBL" id="HE858529">
    <property type="protein sequence ID" value="CCI63239.1"/>
    <property type="molecule type" value="Genomic_DNA"/>
</dbReference>
<dbReference type="KEGG" id="sdc:SDSE_1746"/>
<gene>
    <name evidence="1" type="primary">pat</name>
    <name evidence="1" type="ORF">SDSE_1746</name>
</gene>
<dbReference type="AlphaFoldDB" id="A0AB33R8M8"/>
<dbReference type="GO" id="GO:0102971">
    <property type="term" value="F:phosphinothricin N-acetyltransferase activity"/>
    <property type="evidence" value="ECO:0007669"/>
    <property type="project" value="UniProtKB-EC"/>
</dbReference>
<sequence>MMSVSVRLATLEDAEALLAIYAPYVTDTAVTFDYEVPT</sequence>
<accession>A0AB33R8M8</accession>
<reference evidence="1 2" key="1">
    <citation type="submission" date="2012-05" db="EMBL/GenBank/DDBJ databases">
        <title>Complete genome sequence of a Streptococcus dysgalactiae subsp. equisimilis strain possessing Lancefield's group A antigen.</title>
        <authorList>
            <person name="Luetticken R."/>
            <person name="Bruellhoff K."/>
            <person name="Van der Linden M."/>
            <person name="Peltroche-Llacsahuanga H."/>
            <person name="Blom J."/>
            <person name="Weber-Lehmann J."/>
            <person name="Ferretti J.J."/>
            <person name="McShan W.M."/>
        </authorList>
    </citation>
    <scope>NUCLEOTIDE SEQUENCE [LARGE SCALE GENOMIC DNA]</scope>
    <source>
        <strain evidence="1 2">AC-2713</strain>
    </source>
</reference>
<keyword evidence="1" id="KW-0012">Acyltransferase</keyword>